<organism evidence="1 2">
    <name type="scientific">Macrosiphum euphorbiae</name>
    <name type="common">potato aphid</name>
    <dbReference type="NCBI Taxonomy" id="13131"/>
    <lineage>
        <taxon>Eukaryota</taxon>
        <taxon>Metazoa</taxon>
        <taxon>Ecdysozoa</taxon>
        <taxon>Arthropoda</taxon>
        <taxon>Hexapoda</taxon>
        <taxon>Insecta</taxon>
        <taxon>Pterygota</taxon>
        <taxon>Neoptera</taxon>
        <taxon>Paraneoptera</taxon>
        <taxon>Hemiptera</taxon>
        <taxon>Sternorrhyncha</taxon>
        <taxon>Aphidomorpha</taxon>
        <taxon>Aphidoidea</taxon>
        <taxon>Aphididae</taxon>
        <taxon>Macrosiphini</taxon>
        <taxon>Macrosiphum</taxon>
    </lineage>
</organism>
<accession>A0AAV0X4V3</accession>
<keyword evidence="2" id="KW-1185">Reference proteome</keyword>
<comment type="caution">
    <text evidence="1">The sequence shown here is derived from an EMBL/GenBank/DDBJ whole genome shotgun (WGS) entry which is preliminary data.</text>
</comment>
<protein>
    <submittedName>
        <fullName evidence="1">Uncharacterized protein</fullName>
    </submittedName>
</protein>
<evidence type="ECO:0000313" key="1">
    <source>
        <dbReference type="EMBL" id="CAI6363046.1"/>
    </source>
</evidence>
<sequence length="67" mass="7712">MPKQNKTKIYSYVNLININVIKSITGSPKDFQLVKATAELLQEAAMRRTFQETPAVTYVEIHFLKKL</sequence>
<dbReference type="AlphaFoldDB" id="A0AAV0X4V3"/>
<gene>
    <name evidence="1" type="ORF">MEUPH1_LOCUS18054</name>
</gene>
<dbReference type="Proteomes" id="UP001160148">
    <property type="component" value="Unassembled WGS sequence"/>
</dbReference>
<name>A0AAV0X4V3_9HEMI</name>
<reference evidence="1 2" key="1">
    <citation type="submission" date="2023-01" db="EMBL/GenBank/DDBJ databases">
        <authorList>
            <person name="Whitehead M."/>
        </authorList>
    </citation>
    <scope>NUCLEOTIDE SEQUENCE [LARGE SCALE GENOMIC DNA]</scope>
</reference>
<dbReference type="EMBL" id="CARXXK010000003">
    <property type="protein sequence ID" value="CAI6363046.1"/>
    <property type="molecule type" value="Genomic_DNA"/>
</dbReference>
<proteinExistence type="predicted"/>
<evidence type="ECO:0000313" key="2">
    <source>
        <dbReference type="Proteomes" id="UP001160148"/>
    </source>
</evidence>